<proteinExistence type="predicted"/>
<evidence type="ECO:0000256" key="1">
    <source>
        <dbReference type="SAM" id="SignalP"/>
    </source>
</evidence>
<feature type="chain" id="PRO_5018777753" evidence="1">
    <location>
        <begin position="26"/>
        <end position="335"/>
    </location>
</feature>
<dbReference type="OrthoDB" id="5936191at2"/>
<dbReference type="InterPro" id="IPR029045">
    <property type="entry name" value="ClpP/crotonase-like_dom_sf"/>
</dbReference>
<comment type="caution">
    <text evidence="2">The sequence shown here is derived from an EMBL/GenBank/DDBJ whole genome shotgun (WGS) entry which is preliminary data.</text>
</comment>
<keyword evidence="1" id="KW-0732">Signal</keyword>
<dbReference type="RefSeq" id="WP_128491099.1">
    <property type="nucleotide sequence ID" value="NZ_JBHLXB010000097.1"/>
</dbReference>
<dbReference type="SUPFAM" id="SSF52096">
    <property type="entry name" value="ClpP/crotonase"/>
    <property type="match status" value="1"/>
</dbReference>
<gene>
    <name evidence="2" type="ORF">EP867_19680</name>
</gene>
<name>A0A3S3XY77_9RHOB</name>
<keyword evidence="3" id="KW-1185">Reference proteome</keyword>
<reference evidence="2 3" key="1">
    <citation type="journal article" date="2015" name="Int. J. Syst. Evol. Microbiol.">
        <title>Gemmobacter intermedius sp. nov., isolated from a white stork (Ciconia ciconia).</title>
        <authorList>
            <person name="Kampfer P."/>
            <person name="Jerzak L."/>
            <person name="Wilharm G."/>
            <person name="Golke J."/>
            <person name="Busse H.J."/>
            <person name="Glaeser S.P."/>
        </authorList>
    </citation>
    <scope>NUCLEOTIDE SEQUENCE [LARGE SCALE GENOMIC DNA]</scope>
    <source>
        <strain evidence="2 3">119/4</strain>
    </source>
</reference>
<dbReference type="Gene3D" id="3.90.226.10">
    <property type="entry name" value="2-enoyl-CoA Hydratase, Chain A, domain 1"/>
    <property type="match status" value="1"/>
</dbReference>
<protein>
    <submittedName>
        <fullName evidence="2">Uncharacterized protein</fullName>
    </submittedName>
</protein>
<sequence length="335" mass="36696">MKSVALAVLMASALSHMTMSDVALAQSFQVSQDGRSVVLSGEIGSEAANEFKRAISAAPAVSSVVLASPGGLVLPAMEIAAIVHTLGISTEVPLGSVCASACSIIFLAGEGRTALGQLGVHQMAAEGSGAVSGVQFILAEMLDAFEKYGVDRRVSRHMLTTPPEEMYFFSEYELSNYGINRSNDDALALSERLSARRTLEFRDFPASGYLAHPNQITLPDFAGRDEWARNYRTRIRDGLREGQNFSGHYSLIEIGCGTSCRFAFLADARNGQVFNFPYGGEEQYEMELLYNLDSRLVKVTWMKDWDVCIQQDLEFNGSEFIVLSETTFPRLDFCN</sequence>
<organism evidence="2 3">
    <name type="scientific">Falsigemmobacter intermedius</name>
    <dbReference type="NCBI Taxonomy" id="1553448"/>
    <lineage>
        <taxon>Bacteria</taxon>
        <taxon>Pseudomonadati</taxon>
        <taxon>Pseudomonadota</taxon>
        <taxon>Alphaproteobacteria</taxon>
        <taxon>Rhodobacterales</taxon>
        <taxon>Paracoccaceae</taxon>
        <taxon>Falsigemmobacter</taxon>
    </lineage>
</organism>
<feature type="signal peptide" evidence="1">
    <location>
        <begin position="1"/>
        <end position="25"/>
    </location>
</feature>
<evidence type="ECO:0000313" key="3">
    <source>
        <dbReference type="Proteomes" id="UP000287168"/>
    </source>
</evidence>
<dbReference type="AlphaFoldDB" id="A0A3S3XY77"/>
<accession>A0A3S3XY77</accession>
<dbReference type="Proteomes" id="UP000287168">
    <property type="component" value="Unassembled WGS sequence"/>
</dbReference>
<evidence type="ECO:0000313" key="2">
    <source>
        <dbReference type="EMBL" id="RWY33504.1"/>
    </source>
</evidence>
<dbReference type="EMBL" id="SBLC01000146">
    <property type="protein sequence ID" value="RWY33504.1"/>
    <property type="molecule type" value="Genomic_DNA"/>
</dbReference>